<protein>
    <recommendedName>
        <fullName evidence="3 12">DNA polymerase I</fullName>
        <ecNumber evidence="2 12">2.7.7.7</ecNumber>
    </recommendedName>
</protein>
<organism evidence="16 17">
    <name type="scientific">Candidatus Coprenecus avistercoris</name>
    <dbReference type="NCBI Taxonomy" id="2840730"/>
    <lineage>
        <taxon>Bacteria</taxon>
        <taxon>Pseudomonadati</taxon>
        <taxon>Bacteroidota</taxon>
        <taxon>Bacteroidia</taxon>
        <taxon>Bacteroidales</taxon>
        <taxon>Rikenellaceae</taxon>
        <taxon>Rikenellaceae incertae sedis</taxon>
        <taxon>Candidatus Coprenecus</taxon>
    </lineage>
</organism>
<comment type="function">
    <text evidence="13">In addition to polymerase activity, this DNA polymerase exhibits 5'-3' exonuclease activity.</text>
</comment>
<feature type="domain" description="5'-3' exonuclease" evidence="14">
    <location>
        <begin position="2"/>
        <end position="264"/>
    </location>
</feature>
<dbReference type="InterPro" id="IPR043502">
    <property type="entry name" value="DNA/RNA_pol_sf"/>
</dbReference>
<keyword evidence="6 13" id="KW-0235">DNA replication</keyword>
<dbReference type="SUPFAM" id="SSF53098">
    <property type="entry name" value="Ribonuclease H-like"/>
    <property type="match status" value="1"/>
</dbReference>
<dbReference type="PANTHER" id="PTHR10133:SF27">
    <property type="entry name" value="DNA POLYMERASE NU"/>
    <property type="match status" value="1"/>
</dbReference>
<keyword evidence="5 13" id="KW-0548">Nucleotidyltransferase</keyword>
<dbReference type="Gene3D" id="3.30.420.10">
    <property type="entry name" value="Ribonuclease H-like superfamily/Ribonuclease H"/>
    <property type="match status" value="1"/>
</dbReference>
<dbReference type="PROSITE" id="PS00447">
    <property type="entry name" value="DNA_POLYMERASE_A"/>
    <property type="match status" value="1"/>
</dbReference>
<dbReference type="AlphaFoldDB" id="A0A9D1J601"/>
<dbReference type="PANTHER" id="PTHR10133">
    <property type="entry name" value="DNA POLYMERASE I"/>
    <property type="match status" value="1"/>
</dbReference>
<evidence type="ECO:0000259" key="14">
    <source>
        <dbReference type="SMART" id="SM00475"/>
    </source>
</evidence>
<evidence type="ECO:0000256" key="10">
    <source>
        <dbReference type="ARBA" id="ARBA00023204"/>
    </source>
</evidence>
<keyword evidence="4 13" id="KW-0808">Transferase</keyword>
<dbReference type="Proteomes" id="UP000886744">
    <property type="component" value="Unassembled WGS sequence"/>
</dbReference>
<dbReference type="InterPro" id="IPR036279">
    <property type="entry name" value="5-3_exonuclease_C_sf"/>
</dbReference>
<dbReference type="InterPro" id="IPR029060">
    <property type="entry name" value="PIN-like_dom_sf"/>
</dbReference>
<evidence type="ECO:0000256" key="5">
    <source>
        <dbReference type="ARBA" id="ARBA00022695"/>
    </source>
</evidence>
<dbReference type="NCBIfam" id="NF004397">
    <property type="entry name" value="PRK05755.1"/>
    <property type="match status" value="1"/>
</dbReference>
<dbReference type="GO" id="GO:0003887">
    <property type="term" value="F:DNA-directed DNA polymerase activity"/>
    <property type="evidence" value="ECO:0007669"/>
    <property type="project" value="UniProtKB-UniRule"/>
</dbReference>
<dbReference type="FunFam" id="1.20.1060.10:FF:000001">
    <property type="entry name" value="DNA polymerase I"/>
    <property type="match status" value="1"/>
</dbReference>
<comment type="caution">
    <text evidence="16">The sequence shown here is derived from an EMBL/GenBank/DDBJ whole genome shotgun (WGS) entry which is preliminary data.</text>
</comment>
<evidence type="ECO:0000256" key="13">
    <source>
        <dbReference type="RuleBase" id="RU004460"/>
    </source>
</evidence>
<feature type="domain" description="DNA-directed DNA polymerase family A palm" evidence="15">
    <location>
        <begin position="661"/>
        <end position="868"/>
    </location>
</feature>
<dbReference type="InterPro" id="IPR008918">
    <property type="entry name" value="HhH2"/>
</dbReference>
<reference evidence="16" key="2">
    <citation type="journal article" date="2021" name="PeerJ">
        <title>Extensive microbial diversity within the chicken gut microbiome revealed by metagenomics and culture.</title>
        <authorList>
            <person name="Gilroy R."/>
            <person name="Ravi A."/>
            <person name="Getino M."/>
            <person name="Pursley I."/>
            <person name="Horton D.L."/>
            <person name="Alikhan N.F."/>
            <person name="Baker D."/>
            <person name="Gharbi K."/>
            <person name="Hall N."/>
            <person name="Watson M."/>
            <person name="Adriaenssens E.M."/>
            <person name="Foster-Nyarko E."/>
            <person name="Jarju S."/>
            <person name="Secka A."/>
            <person name="Antonio M."/>
            <person name="Oren A."/>
            <person name="Chaudhuri R.R."/>
            <person name="La Ragione R."/>
            <person name="Hildebrand F."/>
            <person name="Pallen M.J."/>
        </authorList>
    </citation>
    <scope>NUCLEOTIDE SEQUENCE</scope>
    <source>
        <strain evidence="16">ChiHjej13B12-12457</strain>
    </source>
</reference>
<dbReference type="EMBL" id="DVHI01000015">
    <property type="protein sequence ID" value="HIR62078.1"/>
    <property type="molecule type" value="Genomic_DNA"/>
</dbReference>
<keyword evidence="10 13" id="KW-0234">DNA repair</keyword>
<dbReference type="Pfam" id="PF00476">
    <property type="entry name" value="DNA_pol_A"/>
    <property type="match status" value="1"/>
</dbReference>
<evidence type="ECO:0000256" key="1">
    <source>
        <dbReference type="ARBA" id="ARBA00007705"/>
    </source>
</evidence>
<dbReference type="Pfam" id="PF02739">
    <property type="entry name" value="5_3_exonuc_N"/>
    <property type="match status" value="1"/>
</dbReference>
<evidence type="ECO:0000256" key="9">
    <source>
        <dbReference type="ARBA" id="ARBA00023125"/>
    </source>
</evidence>
<dbReference type="CDD" id="cd09859">
    <property type="entry name" value="PIN_53EXO"/>
    <property type="match status" value="1"/>
</dbReference>
<dbReference type="PRINTS" id="PR00868">
    <property type="entry name" value="DNAPOLI"/>
</dbReference>
<keyword evidence="8 13" id="KW-0239">DNA-directed DNA polymerase</keyword>
<dbReference type="SMART" id="SM00482">
    <property type="entry name" value="POLAc"/>
    <property type="match status" value="1"/>
</dbReference>
<proteinExistence type="inferred from homology"/>
<comment type="catalytic activity">
    <reaction evidence="11 13">
        <text>DNA(n) + a 2'-deoxyribonucleoside 5'-triphosphate = DNA(n+1) + diphosphate</text>
        <dbReference type="Rhea" id="RHEA:22508"/>
        <dbReference type="Rhea" id="RHEA-COMP:17339"/>
        <dbReference type="Rhea" id="RHEA-COMP:17340"/>
        <dbReference type="ChEBI" id="CHEBI:33019"/>
        <dbReference type="ChEBI" id="CHEBI:61560"/>
        <dbReference type="ChEBI" id="CHEBI:173112"/>
        <dbReference type="EC" id="2.7.7.7"/>
    </reaction>
</comment>
<keyword evidence="7 13" id="KW-0227">DNA damage</keyword>
<keyword evidence="13" id="KW-0269">Exonuclease</keyword>
<evidence type="ECO:0000256" key="8">
    <source>
        <dbReference type="ARBA" id="ARBA00022932"/>
    </source>
</evidence>
<dbReference type="Gene3D" id="1.20.1060.10">
    <property type="entry name" value="Taq DNA Polymerase, Chain T, domain 4"/>
    <property type="match status" value="1"/>
</dbReference>
<keyword evidence="13" id="KW-0378">Hydrolase</keyword>
<sequence length="904" mass="99841">MNRLFLIDGHALMFRMYYAFIRRPMINSRGEDTSVIFGFTRYLLEMIARERPTHLAVAFDPPCKTFRHEAYPEYKATRSAAPEVIKESLEPLTEIVRALGIPVLMVPGYEADDVIGSMARRWGSPDCDVYMVSPDKDLGQLISDHVFQVKPGKSGAEDETVGKEEICAKFGISDPHQVIDILTIWGDTSDNVPGVRGIGEVGARKLVGRYGSVDGILQHLDELPPKQAAAVREAADHLEMSRFLVTIKTDVDVSSCSEEDLRMDLTDGSAAAALFNKYECPSLLPLLPSAAAVSKESPARKEQPRHRMEMTSDPERLAAAAQTAGAVGIVLRDNEAGSPSRQRLFLSVPGEGDNAPALTFSTADPAAARGILEAPGIVKAGYGLKRYIQELRREGIELNGPLADLELMHYLVNPETSHRLDILVQSYLGLDLELCRSLDGKPADTGAAEADLFSQPSDIGPEDSAAAQRRDAVDASLMLPLRDALLEEFVRDPSIEKIYNEIEMPLIRVLADMEYCGVRIDTDMLAAYGQELGKELAVIEAHIREETGEPGLNVSSPVQLGAVLFDKMKLDPKARKNKKGNYSTDEETLTALKDRHPVIGDILRFRAVKKIISTYIEPFPSLIDPRDGRVHTTFNQALTATGRLSSTHPNLQNIPIRTEMGREIRKAFVPSEPGRVIISADYSQIELRLMAAISGDADMIDAFRHGRDIHTATAAKVFKVSEEEVTPEQRRRAKTANFGIIYGISAFGLSQRLDIPRKEASELIEEYFRHYPAIADYMERTKAEAREKGYVSTIFGRRRYIKDIGSRNATVRGFAERNAINAPIQGSAADIIKMAMNRVAAALKDGDYRTRMILQVHDELVFDAPADEAAAVMELVRREMESVVELAVPLTVECGSGANWLEAH</sequence>
<dbReference type="InterPro" id="IPR002421">
    <property type="entry name" value="5-3_exonuclease"/>
</dbReference>
<dbReference type="SUPFAM" id="SSF47807">
    <property type="entry name" value="5' to 3' exonuclease, C-terminal subdomain"/>
    <property type="match status" value="1"/>
</dbReference>
<dbReference type="GO" id="GO:0008409">
    <property type="term" value="F:5'-3' exonuclease activity"/>
    <property type="evidence" value="ECO:0007669"/>
    <property type="project" value="UniProtKB-UniRule"/>
</dbReference>
<dbReference type="SUPFAM" id="SSF88723">
    <property type="entry name" value="PIN domain-like"/>
    <property type="match status" value="1"/>
</dbReference>
<evidence type="ECO:0000256" key="11">
    <source>
        <dbReference type="ARBA" id="ARBA00049244"/>
    </source>
</evidence>
<dbReference type="EC" id="2.7.7.7" evidence="2 12"/>
<dbReference type="Gene3D" id="3.40.50.1010">
    <property type="entry name" value="5'-nuclease"/>
    <property type="match status" value="1"/>
</dbReference>
<evidence type="ECO:0000313" key="17">
    <source>
        <dbReference type="Proteomes" id="UP000886744"/>
    </source>
</evidence>
<gene>
    <name evidence="13 16" type="primary">polA</name>
    <name evidence="16" type="ORF">IAC94_00955</name>
</gene>
<evidence type="ECO:0000259" key="15">
    <source>
        <dbReference type="SMART" id="SM00482"/>
    </source>
</evidence>
<dbReference type="InterPro" id="IPR002298">
    <property type="entry name" value="DNA_polymerase_A"/>
</dbReference>
<evidence type="ECO:0000256" key="7">
    <source>
        <dbReference type="ARBA" id="ARBA00022763"/>
    </source>
</evidence>
<dbReference type="SMART" id="SM00279">
    <property type="entry name" value="HhH2"/>
    <property type="match status" value="1"/>
</dbReference>
<dbReference type="Gene3D" id="1.10.150.20">
    <property type="entry name" value="5' to 3' exonuclease, C-terminal subdomain"/>
    <property type="match status" value="2"/>
</dbReference>
<name>A0A9D1J601_9BACT</name>
<dbReference type="GO" id="GO:0006302">
    <property type="term" value="P:double-strand break repair"/>
    <property type="evidence" value="ECO:0007669"/>
    <property type="project" value="TreeGrafter"/>
</dbReference>
<dbReference type="InterPro" id="IPR019760">
    <property type="entry name" value="DNA-dir_DNA_pol_A_CS"/>
</dbReference>
<accession>A0A9D1J601</accession>
<dbReference type="GO" id="GO:0006261">
    <property type="term" value="P:DNA-templated DNA replication"/>
    <property type="evidence" value="ECO:0007669"/>
    <property type="project" value="UniProtKB-UniRule"/>
</dbReference>
<evidence type="ECO:0000313" key="16">
    <source>
        <dbReference type="EMBL" id="HIR62078.1"/>
    </source>
</evidence>
<evidence type="ECO:0000256" key="12">
    <source>
        <dbReference type="NCBIfam" id="TIGR00593"/>
    </source>
</evidence>
<dbReference type="NCBIfam" id="TIGR00593">
    <property type="entry name" value="pola"/>
    <property type="match status" value="1"/>
</dbReference>
<comment type="similarity">
    <text evidence="1 13">Belongs to the DNA polymerase type-A family.</text>
</comment>
<evidence type="ECO:0000256" key="2">
    <source>
        <dbReference type="ARBA" id="ARBA00012417"/>
    </source>
</evidence>
<dbReference type="CDD" id="cd08637">
    <property type="entry name" value="DNA_pol_A_pol_I_C"/>
    <property type="match status" value="1"/>
</dbReference>
<evidence type="ECO:0000256" key="3">
    <source>
        <dbReference type="ARBA" id="ARBA00020311"/>
    </source>
</evidence>
<reference evidence="16" key="1">
    <citation type="submission" date="2020-10" db="EMBL/GenBank/DDBJ databases">
        <authorList>
            <person name="Gilroy R."/>
        </authorList>
    </citation>
    <scope>NUCLEOTIDE SEQUENCE</scope>
    <source>
        <strain evidence="16">ChiHjej13B12-12457</strain>
    </source>
</reference>
<dbReference type="FunFam" id="1.10.150.20:FF:000002">
    <property type="entry name" value="DNA polymerase I"/>
    <property type="match status" value="1"/>
</dbReference>
<dbReference type="SUPFAM" id="SSF56672">
    <property type="entry name" value="DNA/RNA polymerases"/>
    <property type="match status" value="1"/>
</dbReference>
<dbReference type="CDD" id="cd06140">
    <property type="entry name" value="DNA_polA_I_Bacillus_like_exo"/>
    <property type="match status" value="1"/>
</dbReference>
<evidence type="ECO:0000256" key="4">
    <source>
        <dbReference type="ARBA" id="ARBA00022679"/>
    </source>
</evidence>
<dbReference type="InterPro" id="IPR012337">
    <property type="entry name" value="RNaseH-like_sf"/>
</dbReference>
<dbReference type="Pfam" id="PF01367">
    <property type="entry name" value="5_3_exonuc"/>
    <property type="match status" value="1"/>
</dbReference>
<dbReference type="InterPro" id="IPR036397">
    <property type="entry name" value="RNaseH_sf"/>
</dbReference>
<dbReference type="Gene3D" id="3.30.70.370">
    <property type="match status" value="1"/>
</dbReference>
<dbReference type="GO" id="GO:0003677">
    <property type="term" value="F:DNA binding"/>
    <property type="evidence" value="ECO:0007669"/>
    <property type="project" value="UniProtKB-UniRule"/>
</dbReference>
<keyword evidence="9 13" id="KW-0238">DNA-binding</keyword>
<dbReference type="InterPro" id="IPR020046">
    <property type="entry name" value="5-3_exonucl_a-hlix_arch_N"/>
</dbReference>
<dbReference type="InterPro" id="IPR001098">
    <property type="entry name" value="DNA-dir_DNA_pol_A_palm_dom"/>
</dbReference>
<dbReference type="FunFam" id="1.10.150.20:FF:000003">
    <property type="entry name" value="DNA polymerase I"/>
    <property type="match status" value="1"/>
</dbReference>
<dbReference type="SMART" id="SM00475">
    <property type="entry name" value="53EXOc"/>
    <property type="match status" value="1"/>
</dbReference>
<dbReference type="CDD" id="cd09898">
    <property type="entry name" value="H3TH_53EXO"/>
    <property type="match status" value="1"/>
</dbReference>
<dbReference type="InterPro" id="IPR020045">
    <property type="entry name" value="DNA_polI_H3TH"/>
</dbReference>
<evidence type="ECO:0000256" key="6">
    <source>
        <dbReference type="ARBA" id="ARBA00022705"/>
    </source>
</evidence>
<dbReference type="InterPro" id="IPR018320">
    <property type="entry name" value="DNA_polymerase_1"/>
</dbReference>
<keyword evidence="13" id="KW-0540">Nuclease</keyword>